<sequence>MTPGIISTILRSPITAFVARLLLVFMFLGSGISKLIDFPAAQAEMAYFGLNPPWLFALATLVTQLVGGVLILLNRVAWLGAGALVIFTFLTIPIAHHFWNMEGDIAQLEFYIAIEHLSVIGGMLLVAILAERTRAA</sequence>
<evidence type="ECO:0000256" key="5">
    <source>
        <dbReference type="SAM" id="Phobius"/>
    </source>
</evidence>
<accession>A0A2W5QRW2</accession>
<comment type="subcellular location">
    <subcellularLocation>
        <location evidence="1">Membrane</location>
        <topology evidence="1">Multi-pass membrane protein</topology>
    </subcellularLocation>
</comment>
<feature type="transmembrane region" description="Helical" evidence="5">
    <location>
        <begin position="53"/>
        <end position="73"/>
    </location>
</feature>
<keyword evidence="2 5" id="KW-0812">Transmembrane</keyword>
<evidence type="ECO:0000313" key="7">
    <source>
        <dbReference type="Proteomes" id="UP000248887"/>
    </source>
</evidence>
<dbReference type="Proteomes" id="UP000248887">
    <property type="component" value="Unassembled WGS sequence"/>
</dbReference>
<comment type="caution">
    <text evidence="6">The sequence shown here is derived from an EMBL/GenBank/DDBJ whole genome shotgun (WGS) entry which is preliminary data.</text>
</comment>
<feature type="transmembrane region" description="Helical" evidence="5">
    <location>
        <begin position="12"/>
        <end position="33"/>
    </location>
</feature>
<dbReference type="Pfam" id="PF07681">
    <property type="entry name" value="DoxX"/>
    <property type="match status" value="1"/>
</dbReference>
<feature type="transmembrane region" description="Helical" evidence="5">
    <location>
        <begin position="78"/>
        <end position="98"/>
    </location>
</feature>
<evidence type="ECO:0000313" key="6">
    <source>
        <dbReference type="EMBL" id="PZQ79932.1"/>
    </source>
</evidence>
<name>A0A2W5QRW2_ANCNO</name>
<dbReference type="InterPro" id="IPR032808">
    <property type="entry name" value="DoxX"/>
</dbReference>
<dbReference type="GO" id="GO:0016020">
    <property type="term" value="C:membrane"/>
    <property type="evidence" value="ECO:0007669"/>
    <property type="project" value="UniProtKB-SubCell"/>
</dbReference>
<evidence type="ECO:0000256" key="4">
    <source>
        <dbReference type="ARBA" id="ARBA00023136"/>
    </source>
</evidence>
<gene>
    <name evidence="6" type="ORF">DI549_18495</name>
</gene>
<dbReference type="EMBL" id="QFQD01000075">
    <property type="protein sequence ID" value="PZQ79932.1"/>
    <property type="molecule type" value="Genomic_DNA"/>
</dbReference>
<evidence type="ECO:0000256" key="1">
    <source>
        <dbReference type="ARBA" id="ARBA00004141"/>
    </source>
</evidence>
<evidence type="ECO:0000256" key="3">
    <source>
        <dbReference type="ARBA" id="ARBA00022989"/>
    </source>
</evidence>
<feature type="transmembrane region" description="Helical" evidence="5">
    <location>
        <begin position="110"/>
        <end position="130"/>
    </location>
</feature>
<dbReference type="AlphaFoldDB" id="A0A2W5QRW2"/>
<reference evidence="6 7" key="1">
    <citation type="submission" date="2017-08" db="EMBL/GenBank/DDBJ databases">
        <title>Infants hospitalized years apart are colonized by the same room-sourced microbial strains.</title>
        <authorList>
            <person name="Brooks B."/>
            <person name="Olm M.R."/>
            <person name="Firek B.A."/>
            <person name="Baker R."/>
            <person name="Thomas B.C."/>
            <person name="Morowitz M.J."/>
            <person name="Banfield J.F."/>
        </authorList>
    </citation>
    <scope>NUCLEOTIDE SEQUENCE [LARGE SCALE GENOMIC DNA]</scope>
    <source>
        <strain evidence="6">S2_005_001_R2_27</strain>
    </source>
</reference>
<keyword evidence="3 5" id="KW-1133">Transmembrane helix</keyword>
<proteinExistence type="predicted"/>
<keyword evidence="4 5" id="KW-0472">Membrane</keyword>
<evidence type="ECO:0000256" key="2">
    <source>
        <dbReference type="ARBA" id="ARBA00022692"/>
    </source>
</evidence>
<protein>
    <submittedName>
        <fullName evidence="6">DoxX family protein</fullName>
    </submittedName>
</protein>
<organism evidence="6 7">
    <name type="scientific">Ancylobacter novellus</name>
    <name type="common">Thiobacillus novellus</name>
    <dbReference type="NCBI Taxonomy" id="921"/>
    <lineage>
        <taxon>Bacteria</taxon>
        <taxon>Pseudomonadati</taxon>
        <taxon>Pseudomonadota</taxon>
        <taxon>Alphaproteobacteria</taxon>
        <taxon>Hyphomicrobiales</taxon>
        <taxon>Xanthobacteraceae</taxon>
        <taxon>Ancylobacter</taxon>
    </lineage>
</organism>